<keyword evidence="3" id="KW-0564">Palmitate</keyword>
<reference evidence="8 9" key="1">
    <citation type="journal article" date="2015" name="Stand. Genomic Sci.">
        <title>Genomic Encyclopedia of Bacterial and Archaeal Type Strains, Phase III: the genomes of soil and plant-associated and newly described type strains.</title>
        <authorList>
            <person name="Whitman W.B."/>
            <person name="Woyke T."/>
            <person name="Klenk H.P."/>
            <person name="Zhou Y."/>
            <person name="Lilburn T.G."/>
            <person name="Beck B.J."/>
            <person name="De Vos P."/>
            <person name="Vandamme P."/>
            <person name="Eisen J.A."/>
            <person name="Garrity G."/>
            <person name="Hugenholtz P."/>
            <person name="Kyrpides N.C."/>
        </authorList>
    </citation>
    <scope>NUCLEOTIDE SEQUENCE [LARGE SCALE GENOMIC DNA]</scope>
    <source>
        <strain evidence="8 9">CGMCC 1.10947</strain>
    </source>
</reference>
<protein>
    <recommendedName>
        <fullName evidence="6">Outer membrane protein assembly factor BamD</fullName>
    </recommendedName>
</protein>
<keyword evidence="9" id="KW-1185">Reference proteome</keyword>
<evidence type="ECO:0000256" key="2">
    <source>
        <dbReference type="ARBA" id="ARBA00023136"/>
    </source>
</evidence>
<dbReference type="Gene3D" id="1.25.40.10">
    <property type="entry name" value="Tetratricopeptide repeat domain"/>
    <property type="match status" value="1"/>
</dbReference>
<evidence type="ECO:0000313" key="9">
    <source>
        <dbReference type="Proteomes" id="UP000317176"/>
    </source>
</evidence>
<dbReference type="CDD" id="cd15830">
    <property type="entry name" value="BamD"/>
    <property type="match status" value="1"/>
</dbReference>
<proteinExistence type="inferred from homology"/>
<evidence type="ECO:0000256" key="3">
    <source>
        <dbReference type="ARBA" id="ARBA00023139"/>
    </source>
</evidence>
<evidence type="ECO:0000256" key="1">
    <source>
        <dbReference type="ARBA" id="ARBA00022729"/>
    </source>
</evidence>
<dbReference type="GO" id="GO:1990063">
    <property type="term" value="C:Bam protein complex"/>
    <property type="evidence" value="ECO:0007669"/>
    <property type="project" value="TreeGrafter"/>
</dbReference>
<dbReference type="PANTHER" id="PTHR37423">
    <property type="entry name" value="SOLUBLE LYTIC MUREIN TRANSGLYCOSYLASE-RELATED"/>
    <property type="match status" value="1"/>
</dbReference>
<dbReference type="HAMAP" id="MF_00922">
    <property type="entry name" value="OM_assembly_BamD"/>
    <property type="match status" value="1"/>
</dbReference>
<dbReference type="SUPFAM" id="SSF48452">
    <property type="entry name" value="TPR-like"/>
    <property type="match status" value="1"/>
</dbReference>
<evidence type="ECO:0000259" key="7">
    <source>
        <dbReference type="Pfam" id="PF13525"/>
    </source>
</evidence>
<evidence type="ECO:0000256" key="6">
    <source>
        <dbReference type="HAMAP-Rule" id="MF_00922"/>
    </source>
</evidence>
<sequence length="323" mass="35523">MAGTTVTFRGRDGGHGLAGTASQGVKAKLMSAQRMTRGYLSVGAARLAQAATLFMLALPLAGCGTGSLWDKFTAKDDTFVEEPADKIYNEGLYLMNEKKDMKAANKKFEEVDRQHPYSDWARKSLLMSAYASYQGGDYDGCIGAATRYVTLHPGSPDAAYAQYLIAASHYDQIPDVSRDQARTEKAIAALEEVVRKYPNSEYATSAKAKIEGARDQLAGKEMNTGRYYAQKRDYTAAINRYKTVVTQYQTTRHVEEALFRLTEAYMAIGIVGEAQTAAAVLGHNFPDSRWYKDAYNLVKSGGLEPSENQGSWISRTFKKMGLG</sequence>
<keyword evidence="1 6" id="KW-0732">Signal</keyword>
<dbReference type="PANTHER" id="PTHR37423:SF1">
    <property type="entry name" value="OUTER MEMBRANE PROTEIN ASSEMBLY FACTOR BAMD"/>
    <property type="match status" value="1"/>
</dbReference>
<organism evidence="8 9">
    <name type="scientific">Bradyrhizobium daqingense</name>
    <dbReference type="NCBI Taxonomy" id="993502"/>
    <lineage>
        <taxon>Bacteria</taxon>
        <taxon>Pseudomonadati</taxon>
        <taxon>Pseudomonadota</taxon>
        <taxon>Alphaproteobacteria</taxon>
        <taxon>Hyphomicrobiales</taxon>
        <taxon>Nitrobacteraceae</taxon>
        <taxon>Bradyrhizobium</taxon>
    </lineage>
</organism>
<dbReference type="InterPro" id="IPR011990">
    <property type="entry name" value="TPR-like_helical_dom_sf"/>
</dbReference>
<comment type="subunit">
    <text evidence="6">Part of the Bam complex.</text>
</comment>
<dbReference type="EMBL" id="VLKL01000009">
    <property type="protein sequence ID" value="TWI04197.1"/>
    <property type="molecule type" value="Genomic_DNA"/>
</dbReference>
<dbReference type="NCBIfam" id="TIGR03302">
    <property type="entry name" value="OM_YfiO"/>
    <property type="match status" value="1"/>
</dbReference>
<comment type="subcellular location">
    <subcellularLocation>
        <location evidence="6">Cell outer membrane</location>
    </subcellularLocation>
</comment>
<evidence type="ECO:0000256" key="5">
    <source>
        <dbReference type="ARBA" id="ARBA00023288"/>
    </source>
</evidence>
<dbReference type="InterPro" id="IPR039565">
    <property type="entry name" value="BamD-like"/>
</dbReference>
<keyword evidence="4 6" id="KW-0998">Cell outer membrane</keyword>
<dbReference type="InterPro" id="IPR017689">
    <property type="entry name" value="BamD"/>
</dbReference>
<dbReference type="GO" id="GO:0051205">
    <property type="term" value="P:protein insertion into membrane"/>
    <property type="evidence" value="ECO:0007669"/>
    <property type="project" value="UniProtKB-UniRule"/>
</dbReference>
<evidence type="ECO:0000313" key="8">
    <source>
        <dbReference type="EMBL" id="TWI04197.1"/>
    </source>
</evidence>
<dbReference type="GO" id="GO:0043165">
    <property type="term" value="P:Gram-negative-bacterium-type cell outer membrane assembly"/>
    <property type="evidence" value="ECO:0007669"/>
    <property type="project" value="UniProtKB-UniRule"/>
</dbReference>
<dbReference type="Pfam" id="PF13525">
    <property type="entry name" value="YfiO"/>
    <property type="match status" value="1"/>
</dbReference>
<comment type="similarity">
    <text evidence="6">Belongs to the BamD family.</text>
</comment>
<comment type="caution">
    <text evidence="8">The sequence shown here is derived from an EMBL/GenBank/DDBJ whole genome shotgun (WGS) entry which is preliminary data.</text>
</comment>
<accession>A0A562L949</accession>
<gene>
    <name evidence="6" type="primary">bamD</name>
    <name evidence="8" type="ORF">IQ17_03519</name>
</gene>
<dbReference type="Proteomes" id="UP000317176">
    <property type="component" value="Unassembled WGS sequence"/>
</dbReference>
<keyword evidence="5" id="KW-0449">Lipoprotein</keyword>
<feature type="domain" description="Outer membrane lipoprotein BamD-like" evidence="7">
    <location>
        <begin position="82"/>
        <end position="277"/>
    </location>
</feature>
<comment type="function">
    <text evidence="6">Part of the outer membrane protein assembly complex, which is involved in assembly and insertion of beta-barrel proteins into the outer membrane.</text>
</comment>
<keyword evidence="2 6" id="KW-0472">Membrane</keyword>
<dbReference type="AlphaFoldDB" id="A0A562L949"/>
<name>A0A562L949_9BRAD</name>
<evidence type="ECO:0000256" key="4">
    <source>
        <dbReference type="ARBA" id="ARBA00023237"/>
    </source>
</evidence>